<evidence type="ECO:0000313" key="3">
    <source>
        <dbReference type="Proteomes" id="UP001341840"/>
    </source>
</evidence>
<accession>A0ABU6UBB3</accession>
<organism evidence="2 3">
    <name type="scientific">Stylosanthes scabra</name>
    <dbReference type="NCBI Taxonomy" id="79078"/>
    <lineage>
        <taxon>Eukaryota</taxon>
        <taxon>Viridiplantae</taxon>
        <taxon>Streptophyta</taxon>
        <taxon>Embryophyta</taxon>
        <taxon>Tracheophyta</taxon>
        <taxon>Spermatophyta</taxon>
        <taxon>Magnoliopsida</taxon>
        <taxon>eudicotyledons</taxon>
        <taxon>Gunneridae</taxon>
        <taxon>Pentapetalae</taxon>
        <taxon>rosids</taxon>
        <taxon>fabids</taxon>
        <taxon>Fabales</taxon>
        <taxon>Fabaceae</taxon>
        <taxon>Papilionoideae</taxon>
        <taxon>50 kb inversion clade</taxon>
        <taxon>dalbergioids sensu lato</taxon>
        <taxon>Dalbergieae</taxon>
        <taxon>Pterocarpus clade</taxon>
        <taxon>Stylosanthes</taxon>
    </lineage>
</organism>
<protein>
    <submittedName>
        <fullName evidence="2">Uncharacterized protein</fullName>
    </submittedName>
</protein>
<feature type="compositionally biased region" description="Basic and acidic residues" evidence="1">
    <location>
        <begin position="26"/>
        <end position="52"/>
    </location>
</feature>
<evidence type="ECO:0000256" key="1">
    <source>
        <dbReference type="SAM" id="MobiDB-lite"/>
    </source>
</evidence>
<feature type="compositionally biased region" description="Polar residues" evidence="1">
    <location>
        <begin position="1"/>
        <end position="10"/>
    </location>
</feature>
<dbReference type="Proteomes" id="UP001341840">
    <property type="component" value="Unassembled WGS sequence"/>
</dbReference>
<proteinExistence type="predicted"/>
<comment type="caution">
    <text evidence="2">The sequence shown here is derived from an EMBL/GenBank/DDBJ whole genome shotgun (WGS) entry which is preliminary data.</text>
</comment>
<gene>
    <name evidence="2" type="ORF">PIB30_019085</name>
</gene>
<feature type="compositionally biased region" description="Pro residues" evidence="1">
    <location>
        <begin position="74"/>
        <end position="85"/>
    </location>
</feature>
<evidence type="ECO:0000313" key="2">
    <source>
        <dbReference type="EMBL" id="MED6156963.1"/>
    </source>
</evidence>
<keyword evidence="3" id="KW-1185">Reference proteome</keyword>
<feature type="compositionally biased region" description="Low complexity" evidence="1">
    <location>
        <begin position="86"/>
        <end position="96"/>
    </location>
</feature>
<dbReference type="EMBL" id="JASCZI010120887">
    <property type="protein sequence ID" value="MED6156963.1"/>
    <property type="molecule type" value="Genomic_DNA"/>
</dbReference>
<feature type="region of interest" description="Disordered" evidence="1">
    <location>
        <begin position="1"/>
        <end position="96"/>
    </location>
</feature>
<reference evidence="2 3" key="1">
    <citation type="journal article" date="2023" name="Plants (Basel)">
        <title>Bridging the Gap: Combining Genomics and Transcriptomics Approaches to Understand Stylosanthes scabra, an Orphan Legume from the Brazilian Caatinga.</title>
        <authorList>
            <person name="Ferreira-Neto J.R.C."/>
            <person name="da Silva M.D."/>
            <person name="Binneck E."/>
            <person name="de Melo N.F."/>
            <person name="da Silva R.H."/>
            <person name="de Melo A.L.T.M."/>
            <person name="Pandolfi V."/>
            <person name="Bustamante F.O."/>
            <person name="Brasileiro-Vidal A.C."/>
            <person name="Benko-Iseppon A.M."/>
        </authorList>
    </citation>
    <scope>NUCLEOTIDE SEQUENCE [LARGE SCALE GENOMIC DNA]</scope>
    <source>
        <tissue evidence="2">Leaves</tissue>
    </source>
</reference>
<sequence>MYSPSSSNSFVERRAPLMSDASNDEFEGKEHIKKHYDDDVREVSKRERERDAVWGASSAAVARRDRHREAAIPPLFPSLALPPSPSTREASSPSSSRLRKTPLVVVVVLKRGWGRSSLSPSSSYFLSPPPPKPPVLSVGCFYISVHVFYLCRVLYLRILVVVGVEDYGGD</sequence>
<name>A0ABU6UBB3_9FABA</name>